<feature type="non-terminal residue" evidence="1">
    <location>
        <position position="1"/>
    </location>
</feature>
<dbReference type="AlphaFoldDB" id="A0A9D9DD95"/>
<gene>
    <name evidence="1" type="ORF">IAC69_03775</name>
</gene>
<evidence type="ECO:0000313" key="2">
    <source>
        <dbReference type="Proteomes" id="UP000823630"/>
    </source>
</evidence>
<protein>
    <submittedName>
        <fullName evidence="1">Uncharacterized protein</fullName>
    </submittedName>
</protein>
<organism evidence="1 2">
    <name type="scientific">Candidatus Enterousia avistercoris</name>
    <dbReference type="NCBI Taxonomy" id="2840788"/>
    <lineage>
        <taxon>Bacteria</taxon>
        <taxon>Pseudomonadati</taxon>
        <taxon>Pseudomonadota</taxon>
        <taxon>Alphaproteobacteria</taxon>
        <taxon>Candidatus Enterousia</taxon>
    </lineage>
</organism>
<sequence>IMINMPYNGVPAMCLFSGTPTDWKCSKFSYGDYIGAISTTPETFDLLIYSPAPMPRRTDILALTRKLAPRGRIDFEFSDIAGTYEIDGENITPKYKFAYGKTLYWLDPNVKQIPQFMRSAIGNFTWKNNIMHFVPDSKRWKLSLTDTQFQISGKNIKDWFPKIDLQAFNNMSYSISGTYRGETVSNMNIKIGDHTFTGTLSGNNITLHTDILNLDSFINQKYLDNYEELSFLTTLPITIPFELPLNISLSADAMIYNGTVFRNFVYALKPDSQTFSISDHDRGNLLATLTRDKNKYDIFAQLNRFKIDGTLLSQHMPLNIRDTTITAEINMRTFGNIAHDMEYNLVGDMDLSFEGGYLIGIGIDEFFAAAPQLNTFNTEYALSYALDGGESRIKKMHVAGEYKNGDFKTTSPVMLQLRHTDATGTLEITDSAMYATLDMVLRGTSPDPQPINLDILPDNTRQYTLFDIMTNIDPTYMRTFVQTHNKF</sequence>
<evidence type="ECO:0000313" key="1">
    <source>
        <dbReference type="EMBL" id="MBO8425567.1"/>
    </source>
</evidence>
<dbReference type="EMBL" id="JADINC010000062">
    <property type="protein sequence ID" value="MBO8425567.1"/>
    <property type="molecule type" value="Genomic_DNA"/>
</dbReference>
<comment type="caution">
    <text evidence="1">The sequence shown here is derived from an EMBL/GenBank/DDBJ whole genome shotgun (WGS) entry which is preliminary data.</text>
</comment>
<proteinExistence type="predicted"/>
<name>A0A9D9DD95_9PROT</name>
<reference evidence="1" key="2">
    <citation type="journal article" date="2021" name="PeerJ">
        <title>Extensive microbial diversity within the chicken gut microbiome revealed by metagenomics and culture.</title>
        <authorList>
            <person name="Gilroy R."/>
            <person name="Ravi A."/>
            <person name="Getino M."/>
            <person name="Pursley I."/>
            <person name="Horton D.L."/>
            <person name="Alikhan N.F."/>
            <person name="Baker D."/>
            <person name="Gharbi K."/>
            <person name="Hall N."/>
            <person name="Watson M."/>
            <person name="Adriaenssens E.M."/>
            <person name="Foster-Nyarko E."/>
            <person name="Jarju S."/>
            <person name="Secka A."/>
            <person name="Antonio M."/>
            <person name="Oren A."/>
            <person name="Chaudhuri R.R."/>
            <person name="La Ragione R."/>
            <person name="Hildebrand F."/>
            <person name="Pallen M.J."/>
        </authorList>
    </citation>
    <scope>NUCLEOTIDE SEQUENCE</scope>
    <source>
        <strain evidence="1">8207</strain>
    </source>
</reference>
<reference evidence="1" key="1">
    <citation type="submission" date="2020-10" db="EMBL/GenBank/DDBJ databases">
        <authorList>
            <person name="Gilroy R."/>
        </authorList>
    </citation>
    <scope>NUCLEOTIDE SEQUENCE</scope>
    <source>
        <strain evidence="1">8207</strain>
    </source>
</reference>
<accession>A0A9D9DD95</accession>
<dbReference type="Proteomes" id="UP000823630">
    <property type="component" value="Unassembled WGS sequence"/>
</dbReference>